<accession>A0A2A2HAW4</accession>
<comment type="catalytic activity">
    <reaction evidence="1 9">
        <text>Cleavage of peptide bonds with very broad specificity.</text>
        <dbReference type="EC" id="3.4.25.1"/>
    </reaction>
</comment>
<dbReference type="InterPro" id="IPR019983">
    <property type="entry name" value="Pept_T1A_Psome_bsu_arc"/>
</dbReference>
<evidence type="ECO:0000313" key="11">
    <source>
        <dbReference type="EMBL" id="PAV06549.1"/>
    </source>
</evidence>
<dbReference type="AlphaFoldDB" id="A0A2A2HAW4"/>
<evidence type="ECO:0000256" key="2">
    <source>
        <dbReference type="ARBA" id="ARBA00022490"/>
    </source>
</evidence>
<keyword evidence="7 9" id="KW-0647">Proteasome</keyword>
<evidence type="ECO:0000256" key="7">
    <source>
        <dbReference type="ARBA" id="ARBA00022942"/>
    </source>
</evidence>
<dbReference type="Gene3D" id="3.60.20.10">
    <property type="entry name" value="Glutamine Phosphoribosylpyrophosphate, subunit 1, domain 1"/>
    <property type="match status" value="1"/>
</dbReference>
<evidence type="ECO:0000313" key="14">
    <source>
        <dbReference type="Proteomes" id="UP000246004"/>
    </source>
</evidence>
<dbReference type="OrthoDB" id="6330at2157"/>
<dbReference type="InterPro" id="IPR023333">
    <property type="entry name" value="Proteasome_suB-type"/>
</dbReference>
<dbReference type="Proteomes" id="UP000246004">
    <property type="component" value="Unassembled WGS sequence"/>
</dbReference>
<reference evidence="12 14" key="1">
    <citation type="submission" date="2016-04" db="EMBL/GenBank/DDBJ databases">
        <title>Genome sequence of Methanosphaera cuniculi DSM 4103.</title>
        <authorList>
            <person name="Poehlein A."/>
            <person name="Seedorf H."/>
            <person name="Daniel R."/>
        </authorList>
    </citation>
    <scope>NUCLEOTIDE SEQUENCE [LARGE SCALE GENOMIC DNA]</scope>
    <source>
        <strain evidence="12 14">DSM 4103</strain>
    </source>
</reference>
<feature type="chain" id="PRO_5044509032" description="Proteasome subunit beta" evidence="9">
    <location>
        <begin position="10"/>
        <end position="205"/>
    </location>
</feature>
<comment type="activity regulation">
    <text evidence="9">The formation of the proteasomal ATPase PAN-20S proteasome complex, via the docking of the C-termini of PAN into the intersubunit pockets in the alpha-rings, triggers opening of the gate for substrate entry. Interconversion between the open-gate and close-gate conformations leads to a dynamic regulation of the 20S proteasome proteolysis activity.</text>
</comment>
<dbReference type="Proteomes" id="UP000217528">
    <property type="component" value="Unassembled WGS sequence"/>
</dbReference>
<dbReference type="CDD" id="cd03764">
    <property type="entry name" value="proteasome_beta_archeal"/>
    <property type="match status" value="1"/>
</dbReference>
<comment type="similarity">
    <text evidence="9">Belongs to the peptidase T1B family.</text>
</comment>
<gene>
    <name evidence="12" type="primary">prcB_1</name>
    <name evidence="9" type="synonym">psmB</name>
    <name evidence="11" type="ORF">ASJ82_04865</name>
    <name evidence="12" type="ORF">MSCUN_06100</name>
</gene>
<evidence type="ECO:0000256" key="10">
    <source>
        <dbReference type="PIRSR" id="PIRSR600243-1"/>
    </source>
</evidence>
<keyword evidence="13" id="KW-1185">Reference proteome</keyword>
<evidence type="ECO:0000256" key="4">
    <source>
        <dbReference type="ARBA" id="ARBA00022698"/>
    </source>
</evidence>
<evidence type="ECO:0000256" key="5">
    <source>
        <dbReference type="ARBA" id="ARBA00022801"/>
    </source>
</evidence>
<evidence type="ECO:0000256" key="9">
    <source>
        <dbReference type="HAMAP-Rule" id="MF_02113"/>
    </source>
</evidence>
<proteinExistence type="inferred from homology"/>
<comment type="caution">
    <text evidence="11">The sequence shown here is derived from an EMBL/GenBank/DDBJ whole genome shotgun (WGS) entry which is preliminary data.</text>
</comment>
<dbReference type="GO" id="GO:0019774">
    <property type="term" value="C:proteasome core complex, beta-subunit complex"/>
    <property type="evidence" value="ECO:0007669"/>
    <property type="project" value="UniProtKB-UniRule"/>
</dbReference>
<dbReference type="Pfam" id="PF00227">
    <property type="entry name" value="Proteasome"/>
    <property type="match status" value="1"/>
</dbReference>
<dbReference type="FunFam" id="3.60.20.10:FF:000049">
    <property type="entry name" value="Proteasome subunit beta"/>
    <property type="match status" value="1"/>
</dbReference>
<keyword evidence="4 9" id="KW-0888">Threonine protease</keyword>
<dbReference type="PROSITE" id="PS51476">
    <property type="entry name" value="PROTEASOME_BETA_2"/>
    <property type="match status" value="1"/>
</dbReference>
<feature type="active site" description="Nucleophile" evidence="9 10">
    <location>
        <position position="10"/>
    </location>
</feature>
<evidence type="ECO:0000256" key="6">
    <source>
        <dbReference type="ARBA" id="ARBA00022813"/>
    </source>
</evidence>
<dbReference type="SUPFAM" id="SSF56235">
    <property type="entry name" value="N-terminal nucleophile aminohydrolases (Ntn hydrolases)"/>
    <property type="match status" value="1"/>
</dbReference>
<comment type="subcellular location">
    <subcellularLocation>
        <location evidence="9">Cytoplasm</location>
    </subcellularLocation>
</comment>
<keyword evidence="5 9" id="KW-0378">Hydrolase</keyword>
<keyword evidence="6 9" id="KW-0068">Autocatalytic cleavage</keyword>
<dbReference type="GO" id="GO:0010498">
    <property type="term" value="P:proteasomal protein catabolic process"/>
    <property type="evidence" value="ECO:0007669"/>
    <property type="project" value="UniProtKB-UniRule"/>
</dbReference>
<dbReference type="PANTHER" id="PTHR32194:SF0">
    <property type="entry name" value="ATP-DEPENDENT PROTEASE SUBUNIT HSLV"/>
    <property type="match status" value="1"/>
</dbReference>
<dbReference type="InterPro" id="IPR000243">
    <property type="entry name" value="Pept_T1A_subB"/>
</dbReference>
<keyword evidence="3 9" id="KW-0645">Protease</keyword>
<feature type="propeptide" id="PRO_5044509031" description="Removed in mature form; by autocatalysis" evidence="9">
    <location>
        <begin position="1"/>
        <end position="9"/>
    </location>
</feature>
<dbReference type="GO" id="GO:0004298">
    <property type="term" value="F:threonine-type endopeptidase activity"/>
    <property type="evidence" value="ECO:0007669"/>
    <property type="project" value="UniProtKB-UniRule"/>
</dbReference>
<dbReference type="EC" id="3.4.25.1" evidence="9"/>
<dbReference type="EMBL" id="LMVN01000029">
    <property type="protein sequence ID" value="PAV06549.1"/>
    <property type="molecule type" value="Genomic_DNA"/>
</dbReference>
<evidence type="ECO:0000256" key="8">
    <source>
        <dbReference type="ARBA" id="ARBA00023145"/>
    </source>
</evidence>
<keyword evidence="8 9" id="KW-0865">Zymogen</keyword>
<keyword evidence="2 9" id="KW-0963">Cytoplasm</keyword>
<protein>
    <recommendedName>
        <fullName evidence="9">Proteasome subunit beta</fullName>
        <ecNumber evidence="9">3.4.25.1</ecNumber>
    </recommendedName>
    <alternativeName>
        <fullName evidence="9">20S proteasome beta subunit</fullName>
    </alternativeName>
    <alternativeName>
        <fullName evidence="9">Proteasome core protein PsmB</fullName>
    </alternativeName>
</protein>
<dbReference type="PANTHER" id="PTHR32194">
    <property type="entry name" value="METALLOPROTEASE TLDD"/>
    <property type="match status" value="1"/>
</dbReference>
<comment type="function">
    <text evidence="9">Component of the proteasome core, a large protease complex with broad specificity involved in protein degradation.</text>
</comment>
<evidence type="ECO:0000256" key="3">
    <source>
        <dbReference type="ARBA" id="ARBA00022670"/>
    </source>
</evidence>
<dbReference type="InterPro" id="IPR001353">
    <property type="entry name" value="Proteasome_sua/b"/>
</dbReference>
<dbReference type="GO" id="GO:0005737">
    <property type="term" value="C:cytoplasm"/>
    <property type="evidence" value="ECO:0007669"/>
    <property type="project" value="UniProtKB-SubCell"/>
</dbReference>
<sequence>MNQNENMKGTTTIGFVCTDGVVLATETRATMGSLIANKAVNKLYQLDDKIGATIAGTVSHAQSLMDLLKAEISLYKLKNDKDMSMESLAVLTSNILKSGPYMVQTIIAGVDKTGPKLYSLDPSGSYIEDTCTSTGSGSPFAFGVLEDRYNENLTVDEGRFVAIRAITAAMERDVYSGNGYRLATITEDGMKVYTKEEIEALKEQL</sequence>
<dbReference type="PRINTS" id="PR00141">
    <property type="entry name" value="PROTEASOME"/>
</dbReference>
<evidence type="ECO:0000313" key="12">
    <source>
        <dbReference type="EMBL" id="PWL08488.1"/>
    </source>
</evidence>
<dbReference type="InterPro" id="IPR029055">
    <property type="entry name" value="Ntn_hydrolases_N"/>
</dbReference>
<comment type="subunit">
    <text evidence="9">The 20S proteasome core is composed of 14 alpha and 14 beta subunits that assemble into four stacked heptameric rings, resulting in a barrel-shaped structure. The two inner rings, each composed of seven catalytic beta subunits, are sandwiched by two outer rings, each composed of seven alpha subunits. The catalytic chamber with the active sites is on the inside of the barrel. Has a gated structure, the ends of the cylinder being occluded by the N-termini of the alpha-subunits. Is capped at one or both ends by the proteasome regulatory ATPase, PAN.</text>
</comment>
<name>A0A2A2HAW4_9EURY</name>
<dbReference type="RefSeq" id="WP_095609403.1">
    <property type="nucleotide sequence ID" value="NZ_CANQEZ010000003.1"/>
</dbReference>
<evidence type="ECO:0000256" key="1">
    <source>
        <dbReference type="ARBA" id="ARBA00001198"/>
    </source>
</evidence>
<dbReference type="EMBL" id="LWMS01000015">
    <property type="protein sequence ID" value="PWL08488.1"/>
    <property type="molecule type" value="Genomic_DNA"/>
</dbReference>
<dbReference type="HAMAP" id="MF_02113_A">
    <property type="entry name" value="Proteasome_B_A"/>
    <property type="match status" value="1"/>
</dbReference>
<organism evidence="11 13">
    <name type="scientific">Methanosphaera cuniculi</name>
    <dbReference type="NCBI Taxonomy" id="1077256"/>
    <lineage>
        <taxon>Archaea</taxon>
        <taxon>Methanobacteriati</taxon>
        <taxon>Methanobacteriota</taxon>
        <taxon>Methanomada group</taxon>
        <taxon>Methanobacteria</taxon>
        <taxon>Methanobacteriales</taxon>
        <taxon>Methanobacteriaceae</taxon>
        <taxon>Methanosphaera</taxon>
    </lineage>
</organism>
<evidence type="ECO:0000313" key="13">
    <source>
        <dbReference type="Proteomes" id="UP000217528"/>
    </source>
</evidence>
<reference evidence="11 13" key="2">
    <citation type="journal article" date="2017" name="BMC Genomics">
        <title>Genomic analysis of methanogenic archaea reveals a shift towards energy conservation.</title>
        <authorList>
            <person name="Gilmore S.P."/>
            <person name="Henske J.K."/>
            <person name="Sexton J.A."/>
            <person name="Solomon K.V."/>
            <person name="Seppala S."/>
            <person name="Yoo J.I."/>
            <person name="Huyett L.M."/>
            <person name="Pressman A."/>
            <person name="Cogan J.Z."/>
            <person name="Kivenson V."/>
            <person name="Peng X."/>
            <person name="Tan Y."/>
            <person name="Valentine D.L."/>
            <person name="O'Malley M.A."/>
        </authorList>
    </citation>
    <scope>NUCLEOTIDE SEQUENCE [LARGE SCALE GENOMIC DNA]</scope>
    <source>
        <strain evidence="11 13">1R-7</strain>
    </source>
</reference>
<dbReference type="NCBIfam" id="TIGR03634">
    <property type="entry name" value="arc_protsome_B"/>
    <property type="match status" value="1"/>
</dbReference>